<comment type="similarity">
    <text evidence="9">Belongs to the binding-protein-dependent transport system permease family. LivHM subfamily.</text>
</comment>
<evidence type="ECO:0000256" key="9">
    <source>
        <dbReference type="ARBA" id="ARBA00037998"/>
    </source>
</evidence>
<evidence type="ECO:0000313" key="11">
    <source>
        <dbReference type="EMBL" id="CAB4339517.1"/>
    </source>
</evidence>
<keyword evidence="2" id="KW-0813">Transport</keyword>
<evidence type="ECO:0000256" key="7">
    <source>
        <dbReference type="ARBA" id="ARBA00022989"/>
    </source>
</evidence>
<evidence type="ECO:0000256" key="1">
    <source>
        <dbReference type="ARBA" id="ARBA00004651"/>
    </source>
</evidence>
<evidence type="ECO:0000256" key="2">
    <source>
        <dbReference type="ARBA" id="ARBA00022448"/>
    </source>
</evidence>
<evidence type="ECO:0000256" key="4">
    <source>
        <dbReference type="ARBA" id="ARBA00022519"/>
    </source>
</evidence>
<accession>A0A6J5ZEP0</accession>
<dbReference type="CDD" id="cd06582">
    <property type="entry name" value="TM_PBP1_LivH_like"/>
    <property type="match status" value="1"/>
</dbReference>
<dbReference type="GO" id="GO:0015190">
    <property type="term" value="F:L-leucine transmembrane transporter activity"/>
    <property type="evidence" value="ECO:0007669"/>
    <property type="project" value="TreeGrafter"/>
</dbReference>
<evidence type="ECO:0000256" key="3">
    <source>
        <dbReference type="ARBA" id="ARBA00022475"/>
    </source>
</evidence>
<feature type="transmembrane region" description="Helical" evidence="10">
    <location>
        <begin position="6"/>
        <end position="31"/>
    </location>
</feature>
<dbReference type="GO" id="GO:0005304">
    <property type="term" value="F:L-valine transmembrane transporter activity"/>
    <property type="evidence" value="ECO:0007669"/>
    <property type="project" value="TreeGrafter"/>
</dbReference>
<dbReference type="InterPro" id="IPR001851">
    <property type="entry name" value="ABC_transp_permease"/>
</dbReference>
<dbReference type="GO" id="GO:0042941">
    <property type="term" value="P:D-alanine transmembrane transport"/>
    <property type="evidence" value="ECO:0007669"/>
    <property type="project" value="TreeGrafter"/>
</dbReference>
<dbReference type="InterPro" id="IPR052157">
    <property type="entry name" value="BCAA_transport_permease"/>
</dbReference>
<proteinExistence type="inferred from homology"/>
<dbReference type="GO" id="GO:1903806">
    <property type="term" value="P:L-isoleucine import across plasma membrane"/>
    <property type="evidence" value="ECO:0007669"/>
    <property type="project" value="TreeGrafter"/>
</dbReference>
<dbReference type="PANTHER" id="PTHR11795:SF371">
    <property type="entry name" value="HIGH-AFFINITY BRANCHED-CHAIN AMINO ACID TRANSPORT SYSTEM PERMEASE PROTEIN LIVH"/>
    <property type="match status" value="1"/>
</dbReference>
<reference evidence="11" key="1">
    <citation type="submission" date="2020-05" db="EMBL/GenBank/DDBJ databases">
        <authorList>
            <person name="Chiriac C."/>
            <person name="Salcher M."/>
            <person name="Ghai R."/>
            <person name="Kavagutti S V."/>
        </authorList>
    </citation>
    <scope>NUCLEOTIDE SEQUENCE</scope>
</reference>
<name>A0A6J5ZEP0_9ZZZZ</name>
<feature type="transmembrane region" description="Helical" evidence="10">
    <location>
        <begin position="238"/>
        <end position="257"/>
    </location>
</feature>
<evidence type="ECO:0000256" key="8">
    <source>
        <dbReference type="ARBA" id="ARBA00023136"/>
    </source>
</evidence>
<evidence type="ECO:0000256" key="10">
    <source>
        <dbReference type="SAM" id="Phobius"/>
    </source>
</evidence>
<keyword evidence="3" id="KW-1003">Cell membrane</keyword>
<comment type="subcellular location">
    <subcellularLocation>
        <location evidence="1">Cell membrane</location>
        <topology evidence="1">Multi-pass membrane protein</topology>
    </subcellularLocation>
</comment>
<keyword evidence="8 10" id="KW-0472">Membrane</keyword>
<dbReference type="AlphaFoldDB" id="A0A6J5ZEP0"/>
<keyword evidence="5 10" id="KW-0812">Transmembrane</keyword>
<dbReference type="GO" id="GO:0015808">
    <property type="term" value="P:L-alanine transport"/>
    <property type="evidence" value="ECO:0007669"/>
    <property type="project" value="TreeGrafter"/>
</dbReference>
<organism evidence="11">
    <name type="scientific">freshwater metagenome</name>
    <dbReference type="NCBI Taxonomy" id="449393"/>
    <lineage>
        <taxon>unclassified sequences</taxon>
        <taxon>metagenomes</taxon>
        <taxon>ecological metagenomes</taxon>
    </lineage>
</organism>
<dbReference type="Gene3D" id="1.10.3470.10">
    <property type="entry name" value="ABC transporter involved in vitamin B12 uptake, BtuC"/>
    <property type="match status" value="1"/>
</dbReference>
<keyword evidence="6" id="KW-0029">Amino-acid transport</keyword>
<dbReference type="EMBL" id="CAESAF010000090">
    <property type="protein sequence ID" value="CAB4339517.1"/>
    <property type="molecule type" value="Genomic_DNA"/>
</dbReference>
<sequence>MNFSVVTSQFWSLCLQGLALGLIYSLIALGYTMVYGVLRLINFANSEVFMIGTFTVLYMQINILNHDVNTKPIVGVSLIVTMFLSLFAAMIICALLAMLVELVAYRRLRLRGSSRLASLISAIGTSIFLSEGLRILTHSRPQTAPRLLEKTSLGNIWGANLRIDIIITILASITIFILIDQFVNRSRLGKAIRAVSMSEENSRLMGINLSKVITLTFAIGGLTTGAAAFFYTTVYENTIFNVGFNLGIAAFTAAVLGGIGNIRGAFYGGIFLGLLEQFASAILGSQWKAVTVFVVLVLVLLVRPSGIFGEAVQQTRT</sequence>
<evidence type="ECO:0000256" key="6">
    <source>
        <dbReference type="ARBA" id="ARBA00022970"/>
    </source>
</evidence>
<dbReference type="Pfam" id="PF02653">
    <property type="entry name" value="BPD_transp_2"/>
    <property type="match status" value="1"/>
</dbReference>
<dbReference type="GO" id="GO:0015192">
    <property type="term" value="F:L-phenylalanine transmembrane transporter activity"/>
    <property type="evidence" value="ECO:0007669"/>
    <property type="project" value="TreeGrafter"/>
</dbReference>
<gene>
    <name evidence="11" type="ORF">UFOPK3574_00810</name>
</gene>
<dbReference type="GO" id="GO:0015188">
    <property type="term" value="F:L-isoleucine transmembrane transporter activity"/>
    <property type="evidence" value="ECO:0007669"/>
    <property type="project" value="TreeGrafter"/>
</dbReference>
<feature type="transmembrane region" description="Helical" evidence="10">
    <location>
        <begin position="73"/>
        <end position="104"/>
    </location>
</feature>
<keyword evidence="7 10" id="KW-1133">Transmembrane helix</keyword>
<feature type="transmembrane region" description="Helical" evidence="10">
    <location>
        <begin position="212"/>
        <end position="232"/>
    </location>
</feature>
<dbReference type="PANTHER" id="PTHR11795">
    <property type="entry name" value="BRANCHED-CHAIN AMINO ACID TRANSPORT SYSTEM PERMEASE PROTEIN LIVH"/>
    <property type="match status" value="1"/>
</dbReference>
<keyword evidence="4" id="KW-0997">Cell inner membrane</keyword>
<feature type="transmembrane region" description="Helical" evidence="10">
    <location>
        <begin position="156"/>
        <end position="179"/>
    </location>
</feature>
<feature type="transmembrane region" description="Helical" evidence="10">
    <location>
        <begin position="289"/>
        <end position="309"/>
    </location>
</feature>
<dbReference type="GO" id="GO:0005886">
    <property type="term" value="C:plasma membrane"/>
    <property type="evidence" value="ECO:0007669"/>
    <property type="project" value="UniProtKB-SubCell"/>
</dbReference>
<evidence type="ECO:0000256" key="5">
    <source>
        <dbReference type="ARBA" id="ARBA00022692"/>
    </source>
</evidence>
<feature type="transmembrane region" description="Helical" evidence="10">
    <location>
        <begin position="43"/>
        <end position="61"/>
    </location>
</feature>
<protein>
    <submittedName>
        <fullName evidence="11">Unannotated protein</fullName>
    </submittedName>
</protein>
<dbReference type="InterPro" id="IPR037294">
    <property type="entry name" value="ABC_BtuC-like"/>
</dbReference>